<evidence type="ECO:0008006" key="4">
    <source>
        <dbReference type="Google" id="ProtNLM"/>
    </source>
</evidence>
<feature type="region of interest" description="Disordered" evidence="1">
    <location>
        <begin position="801"/>
        <end position="821"/>
    </location>
</feature>
<accession>A0A2N5TJL9</accession>
<evidence type="ECO:0000313" key="2">
    <source>
        <dbReference type="EMBL" id="PLW25689.1"/>
    </source>
</evidence>
<feature type="compositionally biased region" description="Basic and acidic residues" evidence="1">
    <location>
        <begin position="407"/>
        <end position="416"/>
    </location>
</feature>
<keyword evidence="3" id="KW-1185">Reference proteome</keyword>
<protein>
    <recommendedName>
        <fullName evidence="4">GCM domain-containing protein</fullName>
    </recommendedName>
</protein>
<feature type="region of interest" description="Disordered" evidence="1">
    <location>
        <begin position="933"/>
        <end position="982"/>
    </location>
</feature>
<dbReference type="AlphaFoldDB" id="A0A2N5TJL9"/>
<gene>
    <name evidence="2" type="ORF">PCANC_24825</name>
</gene>
<feature type="compositionally biased region" description="Polar residues" evidence="1">
    <location>
        <begin position="880"/>
        <end position="896"/>
    </location>
</feature>
<name>A0A2N5TJL9_9BASI</name>
<feature type="compositionally biased region" description="Basic and acidic residues" evidence="1">
    <location>
        <begin position="971"/>
        <end position="982"/>
    </location>
</feature>
<dbReference type="STRING" id="200324.A0A2N5TJL9"/>
<feature type="compositionally biased region" description="Basic and acidic residues" evidence="1">
    <location>
        <begin position="390"/>
        <end position="400"/>
    </location>
</feature>
<comment type="caution">
    <text evidence="2">The sequence shown here is derived from an EMBL/GenBank/DDBJ whole genome shotgun (WGS) entry which is preliminary data.</text>
</comment>
<organism evidence="2 3">
    <name type="scientific">Puccinia coronata f. sp. avenae</name>
    <dbReference type="NCBI Taxonomy" id="200324"/>
    <lineage>
        <taxon>Eukaryota</taxon>
        <taxon>Fungi</taxon>
        <taxon>Dikarya</taxon>
        <taxon>Basidiomycota</taxon>
        <taxon>Pucciniomycotina</taxon>
        <taxon>Pucciniomycetes</taxon>
        <taxon>Pucciniales</taxon>
        <taxon>Pucciniaceae</taxon>
        <taxon>Puccinia</taxon>
    </lineage>
</organism>
<dbReference type="OrthoDB" id="2506334at2759"/>
<evidence type="ECO:0000313" key="3">
    <source>
        <dbReference type="Proteomes" id="UP000235388"/>
    </source>
</evidence>
<dbReference type="EMBL" id="PGCJ01000597">
    <property type="protein sequence ID" value="PLW25689.1"/>
    <property type="molecule type" value="Genomic_DNA"/>
</dbReference>
<evidence type="ECO:0000256" key="1">
    <source>
        <dbReference type="SAM" id="MobiDB-lite"/>
    </source>
</evidence>
<feature type="region of interest" description="Disordered" evidence="1">
    <location>
        <begin position="390"/>
        <end position="416"/>
    </location>
</feature>
<proteinExistence type="predicted"/>
<sequence length="982" mass="110791">MEDYLAKNSHCQGSARRCPGNVQHIKRNTTLIRVDEHLPTSWAILRHSGTHNHVWPKAKKPNKLAQEALRKEVANNPKAGALSLKLGKPNAPNDSFNSVLDIYPSLANADRLRYYRSLMIEELGLKPDKHGGGIEDKFITDMFKWNKRGLLIISCLFMEDQEHFTFQTEWMAKRLLARNIDHEVYNTGLVSDVTYWFFENGYLLSTSMYCEELARWIPIQLTWIRGLSERYRQLHFATLFRQFLKPEITKEERDILVTRVKQNRHVVMADEESTFQRLCMDLLKVSKEGGPTHDDKIDEIRRRFPKAKRWLDWWSMADVEAMLFPSRRPLLEDAPEDQSRPTKTTNAQESLHRLYYMISPGKSCLMVGLIQLFLFIKVLEEDFDAVMREKEDQRAPDPAKHPTTHNTRHEFVNDGRAPDTTDTFLPELARKKKLGRPLGSANVDRNPFSTYVLYHALTKAHLSNQCWMSASLESLYALYSPLWHRGTNGTSTSLFTGVVKHFSSRTTYELTQAGSIRAILSRAQTSLFQQAQIRSPGSFNPGAFASANLFIELILDLIQNGNLALEGLFEVEEKRDLSCSRHPDAPQQETRQVYIINIRRSAFDDNHVPHSDVSELLKQWFSSGLHVQSAITCCVCQAGGAEIIWLAEHSILKFPKGQAPPHLHFLLNVAAIVKPSKQKDFMGATNWPATLKLGEEEYILFACGFWNGSHFWCKVLRTVGAITGIWLHNDMENDGYARLVSSDRSYIGGTAPSTSWLMYSRAWTALETDFVNEMISKIKKDHSKATGHVPFVHLSNILRSTRPDHNSESTGTPGEINTGMPGEIDPGTPGEIDPGMLGEINPGMLGKIDPGMLGEINPGMLGKIDPEMPGEIDTGIPGKINTSQKPSATDKSQKQPLTKIVPRVALDASKATNPEPKKTTLKIRFGPKKAIAHLIPQETMIPREPTTPQGPAIPEERPAAAPQTKGGKVLRRSERGCRKDHH</sequence>
<reference evidence="2 3" key="1">
    <citation type="submission" date="2017-11" db="EMBL/GenBank/DDBJ databases">
        <title>De novo assembly and phasing of dikaryotic genomes from two isolates of Puccinia coronata f. sp. avenae, the causal agent of oat crown rust.</title>
        <authorList>
            <person name="Miller M.E."/>
            <person name="Zhang Y."/>
            <person name="Omidvar V."/>
            <person name="Sperschneider J."/>
            <person name="Schwessinger B."/>
            <person name="Raley C."/>
            <person name="Palmer J.M."/>
            <person name="Garnica D."/>
            <person name="Upadhyaya N."/>
            <person name="Rathjen J."/>
            <person name="Taylor J.M."/>
            <person name="Park R.F."/>
            <person name="Dodds P.N."/>
            <person name="Hirsch C.D."/>
            <person name="Kianian S.F."/>
            <person name="Figueroa M."/>
        </authorList>
    </citation>
    <scope>NUCLEOTIDE SEQUENCE [LARGE SCALE GENOMIC DNA]</scope>
    <source>
        <strain evidence="2">12NC29</strain>
    </source>
</reference>
<dbReference type="Proteomes" id="UP000235388">
    <property type="component" value="Unassembled WGS sequence"/>
</dbReference>
<feature type="region of interest" description="Disordered" evidence="1">
    <location>
        <begin position="873"/>
        <end position="897"/>
    </location>
</feature>